<proteinExistence type="predicted"/>
<keyword evidence="2" id="KW-1185">Reference proteome</keyword>
<protein>
    <submittedName>
        <fullName evidence="1">Uncharacterized protein</fullName>
    </submittedName>
</protein>
<organism evidence="1 2">
    <name type="scientific">Bosea eneae</name>
    <dbReference type="NCBI Taxonomy" id="151454"/>
    <lineage>
        <taxon>Bacteria</taxon>
        <taxon>Pseudomonadati</taxon>
        <taxon>Pseudomonadota</taxon>
        <taxon>Alphaproteobacteria</taxon>
        <taxon>Hyphomicrobiales</taxon>
        <taxon>Boseaceae</taxon>
        <taxon>Bosea</taxon>
    </lineage>
</organism>
<dbReference type="Proteomes" id="UP001596053">
    <property type="component" value="Unassembled WGS sequence"/>
</dbReference>
<reference evidence="2" key="1">
    <citation type="journal article" date="2019" name="Int. J. Syst. Evol. Microbiol.">
        <title>The Global Catalogue of Microorganisms (GCM) 10K type strain sequencing project: providing services to taxonomists for standard genome sequencing and annotation.</title>
        <authorList>
            <consortium name="The Broad Institute Genomics Platform"/>
            <consortium name="The Broad Institute Genome Sequencing Center for Infectious Disease"/>
            <person name="Wu L."/>
            <person name="Ma J."/>
        </authorList>
    </citation>
    <scope>NUCLEOTIDE SEQUENCE [LARGE SCALE GENOMIC DNA]</scope>
    <source>
        <strain evidence="2">NCAIM B.01391</strain>
    </source>
</reference>
<comment type="caution">
    <text evidence="1">The sequence shown here is derived from an EMBL/GenBank/DDBJ whole genome shotgun (WGS) entry which is preliminary data.</text>
</comment>
<sequence>MKPDQVGDFLVRFLSVSLMMDQATKPVPRGSAPPAAGAIEEARRSMFELRGEARQLIIRLNEEAAAAANGPVAQAAPVLSHGRRPSWWQDGEVRDLVTRLHRLLEIDQAVALCRKRFGIERAPSRSSLNRYWMKLDSLARESRR</sequence>
<dbReference type="EMBL" id="JBHSLW010000028">
    <property type="protein sequence ID" value="MFC5421438.1"/>
    <property type="molecule type" value="Genomic_DNA"/>
</dbReference>
<name>A0ABW0IT32_9HYPH</name>
<gene>
    <name evidence="1" type="ORF">ACFPOB_17915</name>
</gene>
<evidence type="ECO:0000313" key="2">
    <source>
        <dbReference type="Proteomes" id="UP001596053"/>
    </source>
</evidence>
<dbReference type="RefSeq" id="WP_377799763.1">
    <property type="nucleotide sequence ID" value="NZ_JBHSLW010000028.1"/>
</dbReference>
<accession>A0ABW0IT32</accession>
<evidence type="ECO:0000313" key="1">
    <source>
        <dbReference type="EMBL" id="MFC5421438.1"/>
    </source>
</evidence>